<reference evidence="4 5" key="1">
    <citation type="submission" date="2014-04" db="EMBL/GenBank/DDBJ databases">
        <authorList>
            <consortium name="DOE Joint Genome Institute"/>
            <person name="Kuo A."/>
            <person name="Zuccaro A."/>
            <person name="Kohler A."/>
            <person name="Nagy L.G."/>
            <person name="Floudas D."/>
            <person name="Copeland A."/>
            <person name="Barry K.W."/>
            <person name="Cichocki N."/>
            <person name="Veneault-Fourrey C."/>
            <person name="LaButti K."/>
            <person name="Lindquist E.A."/>
            <person name="Lipzen A."/>
            <person name="Lundell T."/>
            <person name="Morin E."/>
            <person name="Murat C."/>
            <person name="Sun H."/>
            <person name="Tunlid A."/>
            <person name="Henrissat B."/>
            <person name="Grigoriev I.V."/>
            <person name="Hibbett D.S."/>
            <person name="Martin F."/>
            <person name="Nordberg H.P."/>
            <person name="Cantor M.N."/>
            <person name="Hua S.X."/>
        </authorList>
    </citation>
    <scope>NUCLEOTIDE SEQUENCE [LARGE SCALE GENOMIC DNA]</scope>
    <source>
        <strain evidence="4 5">MAFF 305830</strain>
    </source>
</reference>
<feature type="compositionally biased region" description="Polar residues" evidence="1">
    <location>
        <begin position="34"/>
        <end position="45"/>
    </location>
</feature>
<organism evidence="4 5">
    <name type="scientific">Serendipita vermifera MAFF 305830</name>
    <dbReference type="NCBI Taxonomy" id="933852"/>
    <lineage>
        <taxon>Eukaryota</taxon>
        <taxon>Fungi</taxon>
        <taxon>Dikarya</taxon>
        <taxon>Basidiomycota</taxon>
        <taxon>Agaricomycotina</taxon>
        <taxon>Agaricomycetes</taxon>
        <taxon>Sebacinales</taxon>
        <taxon>Serendipitaceae</taxon>
        <taxon>Serendipita</taxon>
    </lineage>
</organism>
<dbReference type="OrthoDB" id="9974421at2759"/>
<gene>
    <name evidence="4" type="ORF">M408DRAFT_330180</name>
</gene>
<proteinExistence type="predicted"/>
<evidence type="ECO:0000256" key="1">
    <source>
        <dbReference type="SAM" id="MobiDB-lite"/>
    </source>
</evidence>
<evidence type="ECO:0000313" key="5">
    <source>
        <dbReference type="Proteomes" id="UP000054097"/>
    </source>
</evidence>
<protein>
    <recommendedName>
        <fullName evidence="3">Partial AB-hydrolase lipase domain-containing protein</fullName>
    </recommendedName>
</protein>
<dbReference type="PANTHER" id="PTHR11005">
    <property type="entry name" value="LYSOSOMAL ACID LIPASE-RELATED"/>
    <property type="match status" value="1"/>
</dbReference>
<feature type="transmembrane region" description="Helical" evidence="2">
    <location>
        <begin position="107"/>
        <end position="128"/>
    </location>
</feature>
<dbReference type="Pfam" id="PF04083">
    <property type="entry name" value="Abhydro_lipase"/>
    <property type="match status" value="1"/>
</dbReference>
<reference evidence="5" key="2">
    <citation type="submission" date="2015-01" db="EMBL/GenBank/DDBJ databases">
        <title>Evolutionary Origins and Diversification of the Mycorrhizal Mutualists.</title>
        <authorList>
            <consortium name="DOE Joint Genome Institute"/>
            <consortium name="Mycorrhizal Genomics Consortium"/>
            <person name="Kohler A."/>
            <person name="Kuo A."/>
            <person name="Nagy L.G."/>
            <person name="Floudas D."/>
            <person name="Copeland A."/>
            <person name="Barry K.W."/>
            <person name="Cichocki N."/>
            <person name="Veneault-Fourrey C."/>
            <person name="LaButti K."/>
            <person name="Lindquist E.A."/>
            <person name="Lipzen A."/>
            <person name="Lundell T."/>
            <person name="Morin E."/>
            <person name="Murat C."/>
            <person name="Riley R."/>
            <person name="Ohm R."/>
            <person name="Sun H."/>
            <person name="Tunlid A."/>
            <person name="Henrissat B."/>
            <person name="Grigoriev I.V."/>
            <person name="Hibbett D.S."/>
            <person name="Martin F."/>
        </authorList>
    </citation>
    <scope>NUCLEOTIDE SEQUENCE [LARGE SCALE GENOMIC DNA]</scope>
    <source>
        <strain evidence="5">MAFF 305830</strain>
    </source>
</reference>
<dbReference type="InterPro" id="IPR029058">
    <property type="entry name" value="AB_hydrolase_fold"/>
</dbReference>
<accession>A0A0C3ARV4</accession>
<dbReference type="Gene3D" id="3.40.50.1820">
    <property type="entry name" value="alpha/beta hydrolase"/>
    <property type="match status" value="1"/>
</dbReference>
<dbReference type="InterPro" id="IPR006693">
    <property type="entry name" value="AB_hydrolase_lipase"/>
</dbReference>
<dbReference type="SUPFAM" id="SSF53474">
    <property type="entry name" value="alpha/beta-Hydrolases"/>
    <property type="match status" value="1"/>
</dbReference>
<keyword evidence="5" id="KW-1185">Reference proteome</keyword>
<evidence type="ECO:0000259" key="3">
    <source>
        <dbReference type="Pfam" id="PF04083"/>
    </source>
</evidence>
<feature type="region of interest" description="Disordered" evidence="1">
    <location>
        <begin position="23"/>
        <end position="76"/>
    </location>
</feature>
<keyword evidence="2" id="KW-0472">Membrane</keyword>
<evidence type="ECO:0000256" key="2">
    <source>
        <dbReference type="SAM" id="Phobius"/>
    </source>
</evidence>
<feature type="transmembrane region" description="Helical" evidence="2">
    <location>
        <begin position="370"/>
        <end position="390"/>
    </location>
</feature>
<dbReference type="Proteomes" id="UP000054097">
    <property type="component" value="Unassembled WGS sequence"/>
</dbReference>
<dbReference type="EMBL" id="KN824300">
    <property type="protein sequence ID" value="KIM27300.1"/>
    <property type="molecule type" value="Genomic_DNA"/>
</dbReference>
<feature type="transmembrane region" description="Helical" evidence="2">
    <location>
        <begin position="319"/>
        <end position="338"/>
    </location>
</feature>
<name>A0A0C3ARV4_SERVB</name>
<feature type="domain" description="Partial AB-hydrolase lipase" evidence="3">
    <location>
        <begin position="160"/>
        <end position="222"/>
    </location>
</feature>
<keyword evidence="2" id="KW-1133">Transmembrane helix</keyword>
<dbReference type="STRING" id="933852.A0A0C3ARV4"/>
<evidence type="ECO:0000313" key="4">
    <source>
        <dbReference type="EMBL" id="KIM27300.1"/>
    </source>
</evidence>
<keyword evidence="2" id="KW-0812">Transmembrane</keyword>
<sequence>MKPAPVLPTLVTSDTPEAIETSSFNAFPAGRPSLNPSSGQESPNRPGSAHGVRIRPSTPQRRESSVAVPMSPGRSSFVGTVHDPDSFVPPMGQVDKLWHWWNKFSSFWISSTFLILVVMWATAARLIAVIPKWFKGTKPHVYAWDENAKHWEKENVVKDIAYYARHCGYDIKDETVETQDGYFLRMHRVINPRHRPGPDGRGGFPVLILHGLFQSSGSFVTSEERSLAFWLSEHGGYQVFLGNNRAVFGMGHRHLSRKDPRFWDWTIRELAMYDLPALVEWVCLATGYDKIGFIGHSQGNGVAFLSLSLGHRPELGEKLSCFIALAPAVFAGPLTHGFPFTVLNKVKWKSWQRIFGVLDYIPLMRYSYDYVPPLVFSTMGYTMFAFLFEWTDTNWLKRRKNKMFRFTPTPVSSASIFWWCGEGGFADRQCTMDVDLPQWWDERFPPLAIYYGGNDYLVAAEPLLERLATKEKHVKVIRAERVPLSEHCDFYWAADAVEWCFSSFIEDIEKTRPKTETLVPDLKDD</sequence>
<dbReference type="GO" id="GO:0006629">
    <property type="term" value="P:lipid metabolic process"/>
    <property type="evidence" value="ECO:0007669"/>
    <property type="project" value="InterPro"/>
</dbReference>
<dbReference type="HOGENOM" id="CLU_024238_1_0_1"/>
<dbReference type="AlphaFoldDB" id="A0A0C3ARV4"/>